<organism evidence="2 3">
    <name type="scientific">Methanobacterium paludis (strain DSM 25820 / JCM 18151 / SWAN1)</name>
    <dbReference type="NCBI Taxonomy" id="868131"/>
    <lineage>
        <taxon>Archaea</taxon>
        <taxon>Methanobacteriati</taxon>
        <taxon>Methanobacteriota</taxon>
        <taxon>Methanomada group</taxon>
        <taxon>Methanobacteria</taxon>
        <taxon>Methanobacteriales</taxon>
        <taxon>Methanobacteriaceae</taxon>
        <taxon>Methanobacterium</taxon>
    </lineage>
</organism>
<gene>
    <name evidence="2" type="ordered locus">MSWAN_0772</name>
</gene>
<dbReference type="OrthoDB" id="175699at2157"/>
<dbReference type="InterPro" id="IPR029063">
    <property type="entry name" value="SAM-dependent_MTases_sf"/>
</dbReference>
<dbReference type="InterPro" id="IPR013216">
    <property type="entry name" value="Methyltransf_11"/>
</dbReference>
<dbReference type="Proteomes" id="UP000009231">
    <property type="component" value="Chromosome"/>
</dbReference>
<dbReference type="Gene3D" id="3.40.50.150">
    <property type="entry name" value="Vaccinia Virus protein VP39"/>
    <property type="match status" value="1"/>
</dbReference>
<dbReference type="GO" id="GO:0008757">
    <property type="term" value="F:S-adenosylmethionine-dependent methyltransferase activity"/>
    <property type="evidence" value="ECO:0007669"/>
    <property type="project" value="InterPro"/>
</dbReference>
<evidence type="ECO:0000259" key="1">
    <source>
        <dbReference type="Pfam" id="PF08241"/>
    </source>
</evidence>
<reference evidence="2 3" key="1">
    <citation type="journal article" date="2014" name="Int. J. Syst. Evol. Microbiol.">
        <title>Methanobacterium paludis sp. nov. and a novel strain of Methanobacterium lacus isolated from northern peatlands.</title>
        <authorList>
            <person name="Cadillo-Quiroz H."/>
            <person name="Brauer S.L."/>
            <person name="Goodson N."/>
            <person name="Yavitt J.B."/>
            <person name="Zinder S.H."/>
        </authorList>
    </citation>
    <scope>NUCLEOTIDE SEQUENCE [LARGE SCALE GENOMIC DNA]</scope>
    <source>
        <strain evidence="3">DSM 25820 / JCM 18151 / SWAN1</strain>
    </source>
</reference>
<feature type="domain" description="Methyltransferase type 11" evidence="1">
    <location>
        <begin position="111"/>
        <end position="160"/>
    </location>
</feature>
<evidence type="ECO:0000313" key="3">
    <source>
        <dbReference type="Proteomes" id="UP000009231"/>
    </source>
</evidence>
<dbReference type="STRING" id="868131.MSWAN_0772"/>
<protein>
    <recommendedName>
        <fullName evidence="1">Methyltransferase type 11 domain-containing protein</fullName>
    </recommendedName>
</protein>
<dbReference type="AlphaFoldDB" id="F6D7W6"/>
<dbReference type="KEGG" id="mew:MSWAN_0772"/>
<dbReference type="SUPFAM" id="SSF53335">
    <property type="entry name" value="S-adenosyl-L-methionine-dependent methyltransferases"/>
    <property type="match status" value="1"/>
</dbReference>
<accession>F6D7W6</accession>
<dbReference type="HOGENOM" id="CLU_077876_1_0_2"/>
<sequence length="234" mass="27544">MKNKFKINGPIFIGRSHAEYMKMFNLKKNDLDKKILLDCAAGASSFTAHMNGEGCNVTAVDILYDQEADILQKKCQKHLKILVNALSDVDNHFIWDFFRNLKDLQDQRMIACREFGKDYKINRKNYVKADLTHIPFNDHSFNLALCSHLLFIYDHRLDYEFHLKSIEEMLRVSNEVRIYPLVKHKNEKSSFVSQIMADLKETADVEIVKVDYEFREGGNEMMRIFHKEQQFPLK</sequence>
<proteinExistence type="predicted"/>
<dbReference type="eggNOG" id="arCOG04855">
    <property type="taxonomic scope" value="Archaea"/>
</dbReference>
<keyword evidence="3" id="KW-1185">Reference proteome</keyword>
<dbReference type="GeneID" id="10668268"/>
<evidence type="ECO:0000313" key="2">
    <source>
        <dbReference type="EMBL" id="AEG17804.1"/>
    </source>
</evidence>
<dbReference type="RefSeq" id="WP_013825306.1">
    <property type="nucleotide sequence ID" value="NC_015574.1"/>
</dbReference>
<dbReference type="Pfam" id="PF08241">
    <property type="entry name" value="Methyltransf_11"/>
    <property type="match status" value="1"/>
</dbReference>
<name>F6D7W6_METPW</name>
<dbReference type="EMBL" id="CP002772">
    <property type="protein sequence ID" value="AEG17804.1"/>
    <property type="molecule type" value="Genomic_DNA"/>
</dbReference>